<organism evidence="1 2">
    <name type="scientific">Cymbomonas tetramitiformis</name>
    <dbReference type="NCBI Taxonomy" id="36881"/>
    <lineage>
        <taxon>Eukaryota</taxon>
        <taxon>Viridiplantae</taxon>
        <taxon>Chlorophyta</taxon>
        <taxon>Pyramimonadophyceae</taxon>
        <taxon>Pyramimonadales</taxon>
        <taxon>Pyramimonadaceae</taxon>
        <taxon>Cymbomonas</taxon>
    </lineage>
</organism>
<dbReference type="AlphaFoldDB" id="A0AAE0GDS4"/>
<dbReference type="PANTHER" id="PTHR39290:SF6">
    <property type="entry name" value="S-ADENOSYL-L-METHIONINE-DEPENDENT METHYLTRANSFERASES SUPERFAMILY PROTEIN"/>
    <property type="match status" value="1"/>
</dbReference>
<dbReference type="EMBL" id="LGRX02006714">
    <property type="protein sequence ID" value="KAK3276193.1"/>
    <property type="molecule type" value="Genomic_DNA"/>
</dbReference>
<name>A0AAE0GDS4_9CHLO</name>
<keyword evidence="2" id="KW-1185">Reference proteome</keyword>
<dbReference type="PANTHER" id="PTHR39290">
    <property type="entry name" value="C3H1-TYPE DOMAIN-CONTAINING PROTEIN-RELATED"/>
    <property type="match status" value="1"/>
</dbReference>
<dbReference type="Proteomes" id="UP001190700">
    <property type="component" value="Unassembled WGS sequence"/>
</dbReference>
<evidence type="ECO:0000313" key="2">
    <source>
        <dbReference type="Proteomes" id="UP001190700"/>
    </source>
</evidence>
<comment type="caution">
    <text evidence="1">The sequence shown here is derived from an EMBL/GenBank/DDBJ whole genome shotgun (WGS) entry which is preliminary data.</text>
</comment>
<gene>
    <name evidence="1" type="ORF">CYMTET_15718</name>
</gene>
<sequence>MSQAPLTTGICGLVQLDRRVECPSAAWALASAVFLSSVHTFSSAREAEAKPPEAQASERDSKSPFVYDELQEGIKRRMLSQQRLIEYLRAKSIEVDKIRAEYEAAGGQNSPNVTAHLRFNQNMTALEKQVNYDTQIILYNVNVRGARDRYMELYGCVRPSDAALETIASFSPLIEIGAGKGHWQRKLSDMGADVLAFDTDESVPRATAPNVMQGDVKLGDERQIRKHRNRALFICYPEGEMANKCLDKYSGEYLLYVGEGRGGVNANDAFFDMLERDWVCEKIVEVRPFPECFEKLYVMRRRNYRQGVRWWQWWR</sequence>
<protein>
    <submittedName>
        <fullName evidence="1">Uncharacterized protein</fullName>
    </submittedName>
</protein>
<evidence type="ECO:0000313" key="1">
    <source>
        <dbReference type="EMBL" id="KAK3276193.1"/>
    </source>
</evidence>
<reference evidence="1 2" key="1">
    <citation type="journal article" date="2015" name="Genome Biol. Evol.">
        <title>Comparative Genomics of a Bacterivorous Green Alga Reveals Evolutionary Causalities and Consequences of Phago-Mixotrophic Mode of Nutrition.</title>
        <authorList>
            <person name="Burns J.A."/>
            <person name="Paasch A."/>
            <person name="Narechania A."/>
            <person name="Kim E."/>
        </authorList>
    </citation>
    <scope>NUCLEOTIDE SEQUENCE [LARGE SCALE GENOMIC DNA]</scope>
    <source>
        <strain evidence="1 2">PLY_AMNH</strain>
    </source>
</reference>
<accession>A0AAE0GDS4</accession>
<proteinExistence type="predicted"/>